<dbReference type="EMBL" id="JABFUC010000002">
    <property type="protein sequence ID" value="MCG6656836.1"/>
    <property type="molecule type" value="Genomic_DNA"/>
</dbReference>
<comment type="caution">
    <text evidence="2">The sequence shown here is derived from an EMBL/GenBank/DDBJ whole genome shotgun (WGS) entry which is preliminary data.</text>
</comment>
<evidence type="ECO:0000256" key="1">
    <source>
        <dbReference type="SAM" id="SignalP"/>
    </source>
</evidence>
<sequence length="137" mass="14725">MKRPLLPALLATALLSIAAHADQGHHGHAHGHDHAHGEAETAAGPFEVRGIFLGHDEGEGRVTLAHEAIPEVMMAMRMHLALPEGEAVPALEVGDKVSFQMFSRIEAGQRWYAEGLEPLPEGTELTLPDALREAIGH</sequence>
<reference evidence="2 3" key="1">
    <citation type="submission" date="2020-05" db="EMBL/GenBank/DDBJ databases">
        <title>Comparative genomic analysis of denitrifying bacteria from Halomonas genus.</title>
        <authorList>
            <person name="Wang L."/>
            <person name="Shao Z."/>
        </authorList>
    </citation>
    <scope>NUCLEOTIDE SEQUENCE [LARGE SCALE GENOMIC DNA]</scope>
    <source>
        <strain evidence="2 3">A4</strain>
    </source>
</reference>
<feature type="signal peptide" evidence="1">
    <location>
        <begin position="1"/>
        <end position="21"/>
    </location>
</feature>
<proteinExistence type="predicted"/>
<dbReference type="Gene3D" id="2.40.50.320">
    <property type="entry name" value="Copper binding periplasmic protein CusF"/>
    <property type="match status" value="1"/>
</dbReference>
<keyword evidence="3" id="KW-1185">Reference proteome</keyword>
<feature type="chain" id="PRO_5045602548" evidence="1">
    <location>
        <begin position="22"/>
        <end position="137"/>
    </location>
</feature>
<gene>
    <name evidence="2" type="ORF">HOP52_03465</name>
</gene>
<name>A0ABS9P4W6_9GAMM</name>
<evidence type="ECO:0000313" key="2">
    <source>
        <dbReference type="EMBL" id="MCG6656836.1"/>
    </source>
</evidence>
<dbReference type="Pfam" id="PF11604">
    <property type="entry name" value="CusF_Ec"/>
    <property type="match status" value="1"/>
</dbReference>
<dbReference type="InterPro" id="IPR042230">
    <property type="entry name" value="CusF_sf"/>
</dbReference>
<accession>A0ABS9P4W6</accession>
<keyword evidence="1" id="KW-0732">Signal</keyword>
<evidence type="ECO:0000313" key="3">
    <source>
        <dbReference type="Proteomes" id="UP000814385"/>
    </source>
</evidence>
<protein>
    <submittedName>
        <fullName evidence="2">Copper-binding protein</fullName>
    </submittedName>
</protein>
<dbReference type="InterPro" id="IPR021647">
    <property type="entry name" value="CusF_Ec"/>
</dbReference>
<organism evidence="2 3">
    <name type="scientific">Billgrantia campisalis</name>
    <dbReference type="NCBI Taxonomy" id="74661"/>
    <lineage>
        <taxon>Bacteria</taxon>
        <taxon>Pseudomonadati</taxon>
        <taxon>Pseudomonadota</taxon>
        <taxon>Gammaproteobacteria</taxon>
        <taxon>Oceanospirillales</taxon>
        <taxon>Halomonadaceae</taxon>
        <taxon>Billgrantia</taxon>
    </lineage>
</organism>
<dbReference type="RefSeq" id="WP_238975867.1">
    <property type="nucleotide sequence ID" value="NZ_JABFUC010000002.1"/>
</dbReference>
<dbReference type="Proteomes" id="UP000814385">
    <property type="component" value="Unassembled WGS sequence"/>
</dbReference>